<dbReference type="InterPro" id="IPR003838">
    <property type="entry name" value="ABC3_permease_C"/>
</dbReference>
<dbReference type="GO" id="GO:0005886">
    <property type="term" value="C:plasma membrane"/>
    <property type="evidence" value="ECO:0007669"/>
    <property type="project" value="UniProtKB-SubCell"/>
</dbReference>
<sequence length="194" mass="19936">MLVGWQAAKSELGFDGHPTVIYVKAREDAIEDVSAVLPATLYPEIPGLVQVSRPSDALLAKRVTETTFSAPFLGLAGVALLIGGIGVANTMYTSVLERRTEIGLRRAPGAGRGQIRARFLTESVVLSALGGVAGTVIGVLATLGYATYQGWSPAIPLPALALGTGSTVLIGITAGVYPSIRASRLPPAQALSAA</sequence>
<dbReference type="AlphaFoldDB" id="A0A0A0NBR9"/>
<organism evidence="9 10">
    <name type="scientific">Streptomyces rapamycinicus (strain ATCC 29253 / DSM 41530 / NRRL 5491 / AYB-994)</name>
    <name type="common">Streptomyces hygroscopicus (strain ATCC 29253)</name>
    <dbReference type="NCBI Taxonomy" id="1343740"/>
    <lineage>
        <taxon>Bacteria</taxon>
        <taxon>Bacillati</taxon>
        <taxon>Actinomycetota</taxon>
        <taxon>Actinomycetes</taxon>
        <taxon>Kitasatosporales</taxon>
        <taxon>Streptomycetaceae</taxon>
        <taxon>Streptomyces</taxon>
        <taxon>Streptomyces violaceusniger group</taxon>
    </lineage>
</organism>
<evidence type="ECO:0000259" key="8">
    <source>
        <dbReference type="Pfam" id="PF02687"/>
    </source>
</evidence>
<accession>A0A0A0NBR9</accession>
<evidence type="ECO:0000256" key="2">
    <source>
        <dbReference type="ARBA" id="ARBA00022475"/>
    </source>
</evidence>
<evidence type="ECO:0000256" key="3">
    <source>
        <dbReference type="ARBA" id="ARBA00022692"/>
    </source>
</evidence>
<feature type="transmembrane region" description="Helical" evidence="7">
    <location>
        <begin position="124"/>
        <end position="148"/>
    </location>
</feature>
<comment type="subcellular location">
    <subcellularLocation>
        <location evidence="1">Cell membrane</location>
        <topology evidence="1">Multi-pass membrane protein</topology>
    </subcellularLocation>
</comment>
<dbReference type="EMBL" id="QYCY01000002">
    <property type="protein sequence ID" value="RLV74323.1"/>
    <property type="molecule type" value="Genomic_DNA"/>
</dbReference>
<dbReference type="Proteomes" id="UP000281594">
    <property type="component" value="Unassembled WGS sequence"/>
</dbReference>
<comment type="caution">
    <text evidence="9">The sequence shown here is derived from an EMBL/GenBank/DDBJ whole genome shotgun (WGS) entry which is preliminary data.</text>
</comment>
<name>A0A0A0NBR9_STRRN</name>
<keyword evidence="2" id="KW-1003">Cell membrane</keyword>
<evidence type="ECO:0000256" key="7">
    <source>
        <dbReference type="SAM" id="Phobius"/>
    </source>
</evidence>
<dbReference type="KEGG" id="src:M271_09650"/>
<dbReference type="eggNOG" id="COG0577">
    <property type="taxonomic scope" value="Bacteria"/>
</dbReference>
<dbReference type="PANTHER" id="PTHR30572:SF4">
    <property type="entry name" value="ABC TRANSPORTER PERMEASE YTRF"/>
    <property type="match status" value="1"/>
</dbReference>
<dbReference type="HOGENOM" id="CLU_089207_0_0_11"/>
<keyword evidence="3 7" id="KW-0812">Transmembrane</keyword>
<protein>
    <recommendedName>
        <fullName evidence="8">ABC3 transporter permease C-terminal domain-containing protein</fullName>
    </recommendedName>
</protein>
<evidence type="ECO:0000313" key="10">
    <source>
        <dbReference type="Proteomes" id="UP000281594"/>
    </source>
</evidence>
<evidence type="ECO:0000256" key="1">
    <source>
        <dbReference type="ARBA" id="ARBA00004651"/>
    </source>
</evidence>
<reference evidence="9 10" key="1">
    <citation type="journal article" date="2018" name="J. Biol. Chem.">
        <title>Discovery of the actinoplanic acid pathway in Streptomyces rapamycinicus reveals a genetically conserved synergism with rapamycin.</title>
        <authorList>
            <person name="Mrak P."/>
            <person name="Krastel P."/>
            <person name="Pivk Lukancic P."/>
            <person name="Tao J."/>
            <person name="Pistorius D."/>
            <person name="Moore C.M."/>
        </authorList>
    </citation>
    <scope>NUCLEOTIDE SEQUENCE [LARGE SCALE GENOMIC DNA]</scope>
    <source>
        <strain evidence="9 10">NRRL 5491</strain>
    </source>
</reference>
<feature type="transmembrane region" description="Helical" evidence="7">
    <location>
        <begin position="154"/>
        <end position="177"/>
    </location>
</feature>
<dbReference type="GO" id="GO:0022857">
    <property type="term" value="F:transmembrane transporter activity"/>
    <property type="evidence" value="ECO:0007669"/>
    <property type="project" value="TreeGrafter"/>
</dbReference>
<evidence type="ECO:0000313" key="9">
    <source>
        <dbReference type="EMBL" id="RLV74323.1"/>
    </source>
</evidence>
<evidence type="ECO:0000256" key="5">
    <source>
        <dbReference type="ARBA" id="ARBA00023136"/>
    </source>
</evidence>
<evidence type="ECO:0000256" key="4">
    <source>
        <dbReference type="ARBA" id="ARBA00022989"/>
    </source>
</evidence>
<evidence type="ECO:0000256" key="6">
    <source>
        <dbReference type="ARBA" id="ARBA00038076"/>
    </source>
</evidence>
<keyword evidence="4 7" id="KW-1133">Transmembrane helix</keyword>
<proteinExistence type="inferred from homology"/>
<keyword evidence="5 7" id="KW-0472">Membrane</keyword>
<feature type="transmembrane region" description="Helical" evidence="7">
    <location>
        <begin position="72"/>
        <end position="96"/>
    </location>
</feature>
<dbReference type="Pfam" id="PF02687">
    <property type="entry name" value="FtsX"/>
    <property type="match status" value="1"/>
</dbReference>
<dbReference type="PANTHER" id="PTHR30572">
    <property type="entry name" value="MEMBRANE COMPONENT OF TRANSPORTER-RELATED"/>
    <property type="match status" value="1"/>
</dbReference>
<gene>
    <name evidence="9" type="ORF">D3C57_133895</name>
</gene>
<dbReference type="InterPro" id="IPR050250">
    <property type="entry name" value="Macrolide_Exporter_MacB"/>
</dbReference>
<comment type="similarity">
    <text evidence="6">Belongs to the ABC-4 integral membrane protein family.</text>
</comment>
<feature type="domain" description="ABC3 transporter permease C-terminal" evidence="8">
    <location>
        <begin position="75"/>
        <end position="187"/>
    </location>
</feature>
<dbReference type="STRING" id="1343740.M271_09650"/>